<dbReference type="InterPro" id="IPR036010">
    <property type="entry name" value="2Fe-2S_ferredoxin-like_sf"/>
</dbReference>
<keyword evidence="1" id="KW-0830">Ubiquinone</keyword>
<protein>
    <submittedName>
        <fullName evidence="3">Ferredoxin</fullName>
    </submittedName>
</protein>
<dbReference type="NCBIfam" id="NF007985">
    <property type="entry name" value="PRK10713.1"/>
    <property type="match status" value="1"/>
</dbReference>
<dbReference type="PROSITE" id="PS00197">
    <property type="entry name" value="2FE2S_FER_1"/>
    <property type="match status" value="1"/>
</dbReference>
<proteinExistence type="predicted"/>
<dbReference type="InterPro" id="IPR001041">
    <property type="entry name" value="2Fe-2S_ferredoxin-type"/>
</dbReference>
<dbReference type="RefSeq" id="WP_088904647.1">
    <property type="nucleotide sequence ID" value="NZ_CP022272.1"/>
</dbReference>
<evidence type="ECO:0000313" key="4">
    <source>
        <dbReference type="Proteomes" id="UP000198233"/>
    </source>
</evidence>
<dbReference type="KEGG" id="smav:CFF01_09615"/>
<organism evidence="3 4">
    <name type="scientific">Shewanella marisflavi</name>
    <dbReference type="NCBI Taxonomy" id="260364"/>
    <lineage>
        <taxon>Bacteria</taxon>
        <taxon>Pseudomonadati</taxon>
        <taxon>Pseudomonadota</taxon>
        <taxon>Gammaproteobacteria</taxon>
        <taxon>Alteromonadales</taxon>
        <taxon>Shewanellaceae</taxon>
        <taxon>Shewanella</taxon>
    </lineage>
</organism>
<evidence type="ECO:0000256" key="1">
    <source>
        <dbReference type="ARBA" id="ARBA00023075"/>
    </source>
</evidence>
<dbReference type="EMBL" id="CP022272">
    <property type="protein sequence ID" value="ASJ96815.1"/>
    <property type="molecule type" value="Genomic_DNA"/>
</dbReference>
<feature type="domain" description="2Fe-2S ferredoxin-type" evidence="2">
    <location>
        <begin position="28"/>
        <end position="97"/>
    </location>
</feature>
<dbReference type="SUPFAM" id="SSF54292">
    <property type="entry name" value="2Fe-2S ferredoxin-like"/>
    <property type="match status" value="1"/>
</dbReference>
<reference evidence="3 4" key="1">
    <citation type="submission" date="2017-06" db="EMBL/GenBank/DDBJ databases">
        <title>Complete genome sequence of Shewanella marisflavi EP1 associated with anaerobic 2,4-dinitrotoluene reduction and salt tolerance.</title>
        <authorList>
            <person name="Huang J."/>
        </authorList>
    </citation>
    <scope>NUCLEOTIDE SEQUENCE [LARGE SCALE GENOMIC DNA]</scope>
    <source>
        <strain evidence="3 4">EP1</strain>
    </source>
</reference>
<dbReference type="Proteomes" id="UP000198233">
    <property type="component" value="Chromosome"/>
</dbReference>
<dbReference type="Gene3D" id="3.10.20.30">
    <property type="match status" value="1"/>
</dbReference>
<evidence type="ECO:0000259" key="2">
    <source>
        <dbReference type="Pfam" id="PF00111"/>
    </source>
</evidence>
<evidence type="ECO:0000313" key="3">
    <source>
        <dbReference type="EMBL" id="ASJ96815.1"/>
    </source>
</evidence>
<sequence length="127" mass="13863">MKVSSPTLIYKNLVYKDAVFKKAPIVSLQGQPVLLYTQEHQSLLQALEQKSVRIFSECRNGFCGACKTKINKGSVVYHTEPLVELEADECLPCCCHPEGDLDLALSPQGVDVVVKSTPHALADCSAD</sequence>
<gene>
    <name evidence="3" type="ORF">CFF01_09615</name>
</gene>
<name>A0AAC9TYX5_9GAMM</name>
<dbReference type="InterPro" id="IPR006058">
    <property type="entry name" value="2Fe2S_fd_BS"/>
</dbReference>
<dbReference type="InterPro" id="IPR012675">
    <property type="entry name" value="Beta-grasp_dom_sf"/>
</dbReference>
<dbReference type="Pfam" id="PF00111">
    <property type="entry name" value="Fer2"/>
    <property type="match status" value="1"/>
</dbReference>
<dbReference type="AlphaFoldDB" id="A0AAC9TYX5"/>
<dbReference type="CDD" id="cd00207">
    <property type="entry name" value="fer2"/>
    <property type="match status" value="1"/>
</dbReference>
<dbReference type="GO" id="GO:0051537">
    <property type="term" value="F:2 iron, 2 sulfur cluster binding"/>
    <property type="evidence" value="ECO:0007669"/>
    <property type="project" value="InterPro"/>
</dbReference>
<accession>A0AAC9TYX5</accession>